<feature type="compositionally biased region" description="Polar residues" evidence="1">
    <location>
        <begin position="9"/>
        <end position="21"/>
    </location>
</feature>
<dbReference type="GO" id="GO:0006888">
    <property type="term" value="P:endoplasmic reticulum to Golgi vesicle-mediated transport"/>
    <property type="evidence" value="ECO:0007669"/>
    <property type="project" value="InterPro"/>
</dbReference>
<keyword evidence="3" id="KW-1185">Reference proteome</keyword>
<reference evidence="2" key="1">
    <citation type="submission" date="2009-08" db="EMBL/GenBank/DDBJ databases">
        <title>Annotation of Salpingoeca rosetta.</title>
        <authorList>
            <consortium name="The Broad Institute Genome Sequencing Platform"/>
            <person name="Russ C."/>
            <person name="Cuomo C."/>
            <person name="Burger G."/>
            <person name="Gray M.W."/>
            <person name="Holland P.W.H."/>
            <person name="King N."/>
            <person name="Lang F.B.F."/>
            <person name="Roger A.J."/>
            <person name="Ruiz-Trillo I."/>
            <person name="Young S.K."/>
            <person name="Zeng Q."/>
            <person name="Gargeya S."/>
            <person name="Alvarado L."/>
            <person name="Berlin A."/>
            <person name="Chapman S.B."/>
            <person name="Chen Z."/>
            <person name="Freedman E."/>
            <person name="Gellesch M."/>
            <person name="Goldberg J."/>
            <person name="Griggs A."/>
            <person name="Gujja S."/>
            <person name="Heilman E."/>
            <person name="Heiman D."/>
            <person name="Howarth C."/>
            <person name="Mehta T."/>
            <person name="Neiman D."/>
            <person name="Pearson M."/>
            <person name="Roberts A."/>
            <person name="Saif S."/>
            <person name="Shea T."/>
            <person name="Shenoy N."/>
            <person name="Sisk P."/>
            <person name="Stolte C."/>
            <person name="Sykes S."/>
            <person name="White J."/>
            <person name="Yandava C."/>
            <person name="Haas B."/>
            <person name="Nusbaum C."/>
            <person name="Birren B."/>
        </authorList>
    </citation>
    <scope>NUCLEOTIDE SEQUENCE [LARGE SCALE GENOMIC DNA]</scope>
    <source>
        <strain evidence="2">ATCC 50818</strain>
    </source>
</reference>
<evidence type="ECO:0000313" key="2">
    <source>
        <dbReference type="EMBL" id="EGD73564.1"/>
    </source>
</evidence>
<feature type="region of interest" description="Disordered" evidence="1">
    <location>
        <begin position="1423"/>
        <end position="1476"/>
    </location>
</feature>
<dbReference type="GO" id="GO:0005789">
    <property type="term" value="C:endoplasmic reticulum membrane"/>
    <property type="evidence" value="ECO:0007669"/>
    <property type="project" value="UniProtKB-SubCell"/>
</dbReference>
<dbReference type="InterPro" id="IPR043546">
    <property type="entry name" value="Sec22a/c"/>
</dbReference>
<protein>
    <submittedName>
        <fullName evidence="2">Uncharacterized protein</fullName>
    </submittedName>
</protein>
<dbReference type="KEGG" id="sre:PTSG_05271"/>
<dbReference type="EMBL" id="GL832966">
    <property type="protein sequence ID" value="EGD73564.1"/>
    <property type="molecule type" value="Genomic_DNA"/>
</dbReference>
<feature type="region of interest" description="Disordered" evidence="1">
    <location>
        <begin position="188"/>
        <end position="232"/>
    </location>
</feature>
<dbReference type="Proteomes" id="UP000007799">
    <property type="component" value="Unassembled WGS sequence"/>
</dbReference>
<feature type="region of interest" description="Disordered" evidence="1">
    <location>
        <begin position="398"/>
        <end position="417"/>
    </location>
</feature>
<dbReference type="PANTHER" id="PTHR46258:SF1">
    <property type="entry name" value="LONGIN DOMAIN-CONTAINING PROTEIN"/>
    <property type="match status" value="1"/>
</dbReference>
<gene>
    <name evidence="2" type="ORF">PTSG_05271</name>
</gene>
<dbReference type="eggNOG" id="ENOG502SCNX">
    <property type="taxonomic scope" value="Eukaryota"/>
</dbReference>
<feature type="compositionally biased region" description="Low complexity" evidence="1">
    <location>
        <begin position="220"/>
        <end position="232"/>
    </location>
</feature>
<dbReference type="RefSeq" id="XP_004993846.1">
    <property type="nucleotide sequence ID" value="XM_004993789.1"/>
</dbReference>
<dbReference type="STRING" id="946362.F2U9Y9"/>
<dbReference type="InterPro" id="IPR011050">
    <property type="entry name" value="Pectin_lyase_fold/virulence"/>
</dbReference>
<proteinExistence type="predicted"/>
<dbReference type="InParanoid" id="F2U9Y9"/>
<organism evidence="3">
    <name type="scientific">Salpingoeca rosetta (strain ATCC 50818 / BSB-021)</name>
    <dbReference type="NCBI Taxonomy" id="946362"/>
    <lineage>
        <taxon>Eukaryota</taxon>
        <taxon>Choanoflagellata</taxon>
        <taxon>Craspedida</taxon>
        <taxon>Salpingoecidae</taxon>
        <taxon>Salpingoeca</taxon>
    </lineage>
</organism>
<evidence type="ECO:0000256" key="1">
    <source>
        <dbReference type="SAM" id="MobiDB-lite"/>
    </source>
</evidence>
<dbReference type="SUPFAM" id="SSF51126">
    <property type="entry name" value="Pectin lyase-like"/>
    <property type="match status" value="1"/>
</dbReference>
<feature type="region of interest" description="Disordered" evidence="1">
    <location>
        <begin position="1"/>
        <end position="28"/>
    </location>
</feature>
<evidence type="ECO:0000313" key="3">
    <source>
        <dbReference type="Proteomes" id="UP000007799"/>
    </source>
</evidence>
<dbReference type="GeneID" id="16074425"/>
<dbReference type="PANTHER" id="PTHR46258">
    <property type="entry name" value="LONGIN DOMAIN-CONTAINING PROTEIN"/>
    <property type="match status" value="1"/>
</dbReference>
<sequence length="1509" mass="165448">MLGTPLHDQLQQPDSSTESAQTHTATTVDDTTIDTTIAYDNTVDTTTAHSTTVDTTTAHSTTVHDTAIAHNTVDDTTIAHNTVDDTTIAHDNAVDTTTAHSTTVDDTTIAHNTVDDTTVDTTIAHNNTVDDTTIAHSTTVDDTTIAHNNTVDDTTVDDTTIAHSTTVDDTTIAHSTTVDDTTIAHNNTVDETPAHNTTVDETPAHSTTVDDTTVDDTTVDDTTTAHNTTTAHDTSMTTPAIVEVADVTEATRAVAAFHNSRVCGSIFVNGAAKVTGEGIATSLSDRLCHAPIIDGPFEVDAAAFNHPDLGQRYEDGQPEAATHQSVECDDRRSVVRMFKLKGTHGRFRLDIVRTTADVHLMLQYTRSKRSGATSKPVSDAELHMGLASIAPAMVLQTPPSEPMADRVSTTSALHRHPPESNVREYKTVQLDEPTPAGIQRKVLEHARNYMAEMYALDASRAPRRAYIGIGVADNGSVVGIPVNPSPKDADLETLASNISQQLHGYLKRLFPAPQLDVIVRVKRVVAPKIEELWQAEGNTVYVLSEDDFRRMAKATGQDKMVLFRGAVMTERQQATGRGGAGHRKWCALASTAKGVFEVRDEKLRGWRIKKPGKEVEVPLCVREYDDLCMGEPLILVEVEFDAKRACVSGHPTVLWNMDKFDCPIWDGKHVVALTPFAAWAFHRHRVTPHLLFRPPSIGAHPMPVVVDARSARFPDWMQVFDVNAVGNIPWQGPSGVIMALGLETESVQALCRSLPDMEVWVSVVDTEPGRLEAALQMFRRYLSDTPHHCVRDVRLLPSLASLLEAQPPSSVVREATCTTPAPTTPISHCMVVPHQSQLLGPHPATSEGHACVQRFLAGRRDVPATSAAAEAVDGSESDGGEVDGVNEAQLPWSLVDTAAVDRLQDESLLSQLDAIFDEQQHAGSPSHFVYGKAPFQGIGVTTSLQRVARAFVERRRHDVCVWVPRACDLRQVGPQLQNLLSQYVTTTTRRVLVLADQDISRAISDIDRCVRSCMARKGALFVLFYVKLCQRYVASRDGASEFMFCPFLIDEEKPRFIKHYASHCPQAEQRVRELENTPDHLPVTLLSAAVSLGNCCAAFRMLKSCFAAVPEDTQSRLQRLALLEVMAGCDISDIWLPGTGVELPMWKWLVRRNDGTGGRERLTSMLWAFPLLRSRGIVLSALQEGAYASTDVRRAVAQKIVRCMKAAFRDVCEAGLSLKPWLVLLTADESGGDGLCQMPKWIQMTYERGNKGVFDSVYGVLDSLDDDMEESGYTDSRGQVAILKTQLRLIFTHPRPATSWSTMASSGSSGNPETEWAAILQPLEAFVETNDHSRAERHKLGTIQAQAASELARAFPAQAVTLAKQCVANLRRCVQQHPTRPLKPGLSQQYLLPGLHRASKHLQRASSVMRDVQCKRRLESSIQDLDGLESQLGGPSADRSHAPSNTEAEANRGDRRLPRTESDPEPRARATLRRARGMQHFVHKALQPWEGQPSIDQLLHEAELALPLS</sequence>
<accession>F2U9Y9</accession>
<feature type="compositionally biased region" description="Basic and acidic residues" evidence="1">
    <location>
        <begin position="1449"/>
        <end position="1468"/>
    </location>
</feature>
<name>F2U9Y9_SALR5</name>
<feature type="compositionally biased region" description="Polar residues" evidence="1">
    <location>
        <begin position="188"/>
        <end position="200"/>
    </location>
</feature>